<evidence type="ECO:0000313" key="4">
    <source>
        <dbReference type="Proteomes" id="UP001501447"/>
    </source>
</evidence>
<gene>
    <name evidence="3" type="ORF">GCM10009863_14020</name>
</gene>
<evidence type="ECO:0000256" key="1">
    <source>
        <dbReference type="SAM" id="MobiDB-lite"/>
    </source>
</evidence>
<comment type="caution">
    <text evidence="3">The sequence shown here is derived from an EMBL/GenBank/DDBJ whole genome shotgun (WGS) entry which is preliminary data.</text>
</comment>
<keyword evidence="4" id="KW-1185">Reference proteome</keyword>
<feature type="compositionally biased region" description="Low complexity" evidence="1">
    <location>
        <begin position="203"/>
        <end position="216"/>
    </location>
</feature>
<reference evidence="4" key="1">
    <citation type="journal article" date="2019" name="Int. J. Syst. Evol. Microbiol.">
        <title>The Global Catalogue of Microorganisms (GCM) 10K type strain sequencing project: providing services to taxonomists for standard genome sequencing and annotation.</title>
        <authorList>
            <consortium name="The Broad Institute Genomics Platform"/>
            <consortium name="The Broad Institute Genome Sequencing Center for Infectious Disease"/>
            <person name="Wu L."/>
            <person name="Ma J."/>
        </authorList>
    </citation>
    <scope>NUCLEOTIDE SEQUENCE [LARGE SCALE GENOMIC DNA]</scope>
    <source>
        <strain evidence="4">JCM 16373</strain>
    </source>
</reference>
<accession>A0ABP6C4A2</accession>
<feature type="region of interest" description="Disordered" evidence="1">
    <location>
        <begin position="1"/>
        <end position="286"/>
    </location>
</feature>
<dbReference type="Proteomes" id="UP001501447">
    <property type="component" value="Unassembled WGS sequence"/>
</dbReference>
<evidence type="ECO:0000313" key="3">
    <source>
        <dbReference type="EMBL" id="GAA2601858.1"/>
    </source>
</evidence>
<sequence>MGRHSRRGKADTPTAEDTSGIPAVSTGNPSAPGGSGPAAASRSRGSAPRGAESAYGAAPKAAPHAAPVGSAGAPVPGAHAWHSGAPEHGTPADGPPPHGLMEPGDQARGGHPQQPEGGGHPASRPGYGGYGADSGARAPSGGQRPASGRRRGRGPRQEYLDAFESDAFTADVPGAGQGRGPGARAAAARNPVSAPSGAPGHVPGQRQAPAGAPPAGYREEPRADGGAAYPRTGVPGPRHGAPDEAGIPSGAGIPPARRGSGEPPDEDPSAPLAPASPPEERGGKGRTFTGIAAAAVTTVLAFTVAAQVTGGHHGQDGSGQGVNTGERSADADHAADEKRADRADRTTSDKARPQPLSYNAKMAKRYPLSDDFKGSGHFSTVAGHEKGPGKGRVVRYRVDIEQGLPLESELFAQAVHKTLNDKRSWAHGGDRSFERVSSGRADFVITLASPHTTDVWCAKSGLDTSQEKVSCDSATTERVMINAYRWARGASTFGPGQMHVYRQMLINHEVGHRLGHGHVGCPKDGALAPVMMQQTKFLSTDGATCKPNAWPHPRG</sequence>
<organism evidence="3 4">
    <name type="scientific">Streptomyces axinellae</name>
    <dbReference type="NCBI Taxonomy" id="552788"/>
    <lineage>
        <taxon>Bacteria</taxon>
        <taxon>Bacillati</taxon>
        <taxon>Actinomycetota</taxon>
        <taxon>Actinomycetes</taxon>
        <taxon>Kitasatosporales</taxon>
        <taxon>Streptomycetaceae</taxon>
        <taxon>Streptomyces</taxon>
    </lineage>
</organism>
<dbReference type="InterPro" id="IPR024079">
    <property type="entry name" value="MetalloPept_cat_dom_sf"/>
</dbReference>
<evidence type="ECO:0000259" key="2">
    <source>
        <dbReference type="Pfam" id="PF11350"/>
    </source>
</evidence>
<dbReference type="Gene3D" id="3.40.390.10">
    <property type="entry name" value="Collagenase (Catalytic Domain)"/>
    <property type="match status" value="1"/>
</dbReference>
<dbReference type="EMBL" id="BAAARJ010000004">
    <property type="protein sequence ID" value="GAA2601858.1"/>
    <property type="molecule type" value="Genomic_DNA"/>
</dbReference>
<protein>
    <submittedName>
        <fullName evidence="3">DUF3152 domain-containing protein</fullName>
    </submittedName>
</protein>
<feature type="domain" description="DUF3152" evidence="2">
    <location>
        <begin position="373"/>
        <end position="553"/>
    </location>
</feature>
<feature type="region of interest" description="Disordered" evidence="1">
    <location>
        <begin position="311"/>
        <end position="355"/>
    </location>
</feature>
<proteinExistence type="predicted"/>
<dbReference type="InterPro" id="IPR022603">
    <property type="entry name" value="DUF3152"/>
</dbReference>
<feature type="compositionally biased region" description="Basic and acidic residues" evidence="1">
    <location>
        <begin position="327"/>
        <end position="352"/>
    </location>
</feature>
<feature type="compositionally biased region" description="Low complexity" evidence="1">
    <location>
        <begin position="29"/>
        <end position="80"/>
    </location>
</feature>
<feature type="compositionally biased region" description="Gly residues" evidence="1">
    <location>
        <begin position="116"/>
        <end position="132"/>
    </location>
</feature>
<name>A0ABP6C4A2_9ACTN</name>
<dbReference type="Pfam" id="PF11350">
    <property type="entry name" value="DUF3152"/>
    <property type="match status" value="1"/>
</dbReference>
<dbReference type="SUPFAM" id="SSF55486">
    <property type="entry name" value="Metalloproteases ('zincins'), catalytic domain"/>
    <property type="match status" value="1"/>
</dbReference>